<dbReference type="PANTHER" id="PTHR47743:SF2">
    <property type="entry name" value="ACROSOMAL PROTEIN KIAA1210"/>
    <property type="match status" value="1"/>
</dbReference>
<reference evidence="1" key="1">
    <citation type="submission" date="2019-04" db="EMBL/GenBank/DDBJ databases">
        <authorList>
            <person name="Alioto T."/>
            <person name="Alioto T."/>
        </authorList>
    </citation>
    <scope>NUCLEOTIDE SEQUENCE [LARGE SCALE GENOMIC DNA]</scope>
</reference>
<keyword evidence="2" id="KW-1185">Reference proteome</keyword>
<dbReference type="EMBL" id="CABDUW010000299">
    <property type="protein sequence ID" value="VTJ65235.1"/>
    <property type="molecule type" value="Genomic_DNA"/>
</dbReference>
<sequence length="80" mass="9021">DPSMAESLTDVPSCTEIVETSDEGKKKSKFKGFRSFFGKKKKKDPDDLQGWRLLKPCLSNSNINTSFLKQVDNDQPGEPR</sequence>
<gene>
    <name evidence="1" type="ORF">MONAX_5E042235</name>
</gene>
<dbReference type="InterPro" id="IPR026713">
    <property type="entry name" value="CRACD-like"/>
</dbReference>
<accession>A0A5E4B7H8</accession>
<dbReference type="PANTHER" id="PTHR47743">
    <property type="entry name" value="KIAA1210 / KIAA1211 FAMILY MEMBER"/>
    <property type="match status" value="1"/>
</dbReference>
<protein>
    <submittedName>
        <fullName evidence="1">Uncharacterized protein</fullName>
    </submittedName>
</protein>
<name>A0A5E4B7H8_MARMO</name>
<dbReference type="AlphaFoldDB" id="A0A5E4B7H8"/>
<dbReference type="Proteomes" id="UP000335636">
    <property type="component" value="Unassembled WGS sequence"/>
</dbReference>
<feature type="non-terminal residue" evidence="1">
    <location>
        <position position="1"/>
    </location>
</feature>
<evidence type="ECO:0000313" key="1">
    <source>
        <dbReference type="EMBL" id="VTJ65235.1"/>
    </source>
</evidence>
<organism evidence="1 2">
    <name type="scientific">Marmota monax</name>
    <name type="common">Woodchuck</name>
    <dbReference type="NCBI Taxonomy" id="9995"/>
    <lineage>
        <taxon>Eukaryota</taxon>
        <taxon>Metazoa</taxon>
        <taxon>Chordata</taxon>
        <taxon>Craniata</taxon>
        <taxon>Vertebrata</taxon>
        <taxon>Euteleostomi</taxon>
        <taxon>Mammalia</taxon>
        <taxon>Eutheria</taxon>
        <taxon>Euarchontoglires</taxon>
        <taxon>Glires</taxon>
        <taxon>Rodentia</taxon>
        <taxon>Sciuromorpha</taxon>
        <taxon>Sciuridae</taxon>
        <taxon>Xerinae</taxon>
        <taxon>Marmotini</taxon>
        <taxon>Marmota</taxon>
    </lineage>
</organism>
<proteinExistence type="predicted"/>
<comment type="caution">
    <text evidence="1">The sequence shown here is derived from an EMBL/GenBank/DDBJ whole genome shotgun (WGS) entry which is preliminary data.</text>
</comment>
<evidence type="ECO:0000313" key="2">
    <source>
        <dbReference type="Proteomes" id="UP000335636"/>
    </source>
</evidence>